<organism evidence="1 2">
    <name type="scientific">Bacillus badius</name>
    <dbReference type="NCBI Taxonomy" id="1455"/>
    <lineage>
        <taxon>Bacteria</taxon>
        <taxon>Bacillati</taxon>
        <taxon>Bacillota</taxon>
        <taxon>Bacilli</taxon>
        <taxon>Bacillales</taxon>
        <taxon>Bacillaceae</taxon>
        <taxon>Pseudobacillus</taxon>
    </lineage>
</organism>
<evidence type="ECO:0000313" key="2">
    <source>
        <dbReference type="Proteomes" id="UP000031982"/>
    </source>
</evidence>
<accession>A0ABR5ARQ8</accession>
<proteinExistence type="predicted"/>
<comment type="caution">
    <text evidence="1">The sequence shown here is derived from an EMBL/GenBank/DDBJ whole genome shotgun (WGS) entry which is preliminary data.</text>
</comment>
<evidence type="ECO:0008006" key="3">
    <source>
        <dbReference type="Google" id="ProtNLM"/>
    </source>
</evidence>
<name>A0ABR5ARQ8_BACBA</name>
<gene>
    <name evidence="1" type="ORF">SD77_1793</name>
</gene>
<keyword evidence="2" id="KW-1185">Reference proteome</keyword>
<evidence type="ECO:0000313" key="1">
    <source>
        <dbReference type="EMBL" id="KIL77041.1"/>
    </source>
</evidence>
<dbReference type="InterPro" id="IPR011006">
    <property type="entry name" value="CheY-like_superfamily"/>
</dbReference>
<dbReference type="Proteomes" id="UP000031982">
    <property type="component" value="Unassembled WGS sequence"/>
</dbReference>
<dbReference type="EMBL" id="JXLP01000018">
    <property type="protein sequence ID" value="KIL77041.1"/>
    <property type="molecule type" value="Genomic_DNA"/>
</dbReference>
<dbReference type="SUPFAM" id="SSF52172">
    <property type="entry name" value="CheY-like"/>
    <property type="match status" value="1"/>
</dbReference>
<protein>
    <recommendedName>
        <fullName evidence="3">Response regulatory domain-containing protein</fullName>
    </recommendedName>
</protein>
<reference evidence="1 2" key="1">
    <citation type="submission" date="2015-01" db="EMBL/GenBank/DDBJ databases">
        <title>Genome Assembly of Bacillus badius MTCC 1458.</title>
        <authorList>
            <person name="Verma A."/>
            <person name="Khatri I."/>
            <person name="Mual P."/>
            <person name="Subramanian S."/>
            <person name="Krishnamurthi S."/>
        </authorList>
    </citation>
    <scope>NUCLEOTIDE SEQUENCE [LARGE SCALE GENOMIC DNA]</scope>
    <source>
        <strain evidence="1 2">MTCC 1458</strain>
    </source>
</reference>
<sequence>MHMKKVFIFCNYEPLAFLIERIVTLHFSAEIILSDRKMEAFDMYYLFEPDLVVIDLDEAGNNLLREIKAVHPSQRFLGLVPDSLDPFSIDDVSGIDKAHLISKPFHINELIIKTKDSLYRRTDHTLEKN</sequence>